<organism evidence="6 7">
    <name type="scientific">Dispira parvispora</name>
    <dbReference type="NCBI Taxonomy" id="1520584"/>
    <lineage>
        <taxon>Eukaryota</taxon>
        <taxon>Fungi</taxon>
        <taxon>Fungi incertae sedis</taxon>
        <taxon>Zoopagomycota</taxon>
        <taxon>Kickxellomycotina</taxon>
        <taxon>Dimargaritomycetes</taxon>
        <taxon>Dimargaritales</taxon>
        <taxon>Dimargaritaceae</taxon>
        <taxon>Dispira</taxon>
    </lineage>
</organism>
<sequence length="129" mass="14668">IQIINRFQEIPSEGAMCDLVWSDPDKAIPDFQISPRGAGYVFGAEMVFRFLHMNQMQCILRAHQLCQSGYESFFDDALHTVWSAPNYCGRCGNLASVYTLDQNLQGEFVKFGPSQLTFQDNQQSNQYAN</sequence>
<proteinExistence type="predicted"/>
<dbReference type="InterPro" id="IPR029052">
    <property type="entry name" value="Metallo-depent_PP-like"/>
</dbReference>
<evidence type="ECO:0000256" key="3">
    <source>
        <dbReference type="ARBA" id="ARBA00023211"/>
    </source>
</evidence>
<dbReference type="InterPro" id="IPR006186">
    <property type="entry name" value="Ser/Thr-sp_prot-phosphatase"/>
</dbReference>
<keyword evidence="2 6" id="KW-0378">Hydrolase</keyword>
<dbReference type="OrthoDB" id="1930084at2759"/>
<feature type="non-terminal residue" evidence="6">
    <location>
        <position position="129"/>
    </location>
</feature>
<gene>
    <name evidence="6" type="primary">PPG1_3</name>
    <name evidence="6" type="ORF">IWQ62_006260</name>
</gene>
<dbReference type="InterPro" id="IPR047129">
    <property type="entry name" value="PPA2-like"/>
</dbReference>
<dbReference type="GO" id="GO:0046872">
    <property type="term" value="F:metal ion binding"/>
    <property type="evidence" value="ECO:0007669"/>
    <property type="project" value="UniProtKB-KW"/>
</dbReference>
<evidence type="ECO:0000313" key="6">
    <source>
        <dbReference type="EMBL" id="KAJ1952275.1"/>
    </source>
</evidence>
<accession>A0A9W8AL46</accession>
<dbReference type="SUPFAM" id="SSF56300">
    <property type="entry name" value="Metallo-dependent phosphatases"/>
    <property type="match status" value="1"/>
</dbReference>
<dbReference type="SMART" id="SM00156">
    <property type="entry name" value="PP2Ac"/>
    <property type="match status" value="1"/>
</dbReference>
<evidence type="ECO:0000259" key="5">
    <source>
        <dbReference type="SMART" id="SM00156"/>
    </source>
</evidence>
<comment type="caution">
    <text evidence="6">The sequence shown here is derived from an EMBL/GenBank/DDBJ whole genome shotgun (WGS) entry which is preliminary data.</text>
</comment>
<dbReference type="Proteomes" id="UP001150925">
    <property type="component" value="Unassembled WGS sequence"/>
</dbReference>
<dbReference type="EC" id="3.1.3.16" evidence="6"/>
<dbReference type="AlphaFoldDB" id="A0A9W8AL46"/>
<name>A0A9W8AL46_9FUNG</name>
<feature type="non-terminal residue" evidence="6">
    <location>
        <position position="1"/>
    </location>
</feature>
<keyword evidence="7" id="KW-1185">Reference proteome</keyword>
<evidence type="ECO:0000256" key="2">
    <source>
        <dbReference type="ARBA" id="ARBA00022801"/>
    </source>
</evidence>
<evidence type="ECO:0000313" key="7">
    <source>
        <dbReference type="Proteomes" id="UP001150925"/>
    </source>
</evidence>
<dbReference type="GO" id="GO:0004722">
    <property type="term" value="F:protein serine/threonine phosphatase activity"/>
    <property type="evidence" value="ECO:0007669"/>
    <property type="project" value="UniProtKB-EC"/>
</dbReference>
<dbReference type="EMBL" id="JANBPY010003254">
    <property type="protein sequence ID" value="KAJ1952275.1"/>
    <property type="molecule type" value="Genomic_DNA"/>
</dbReference>
<comment type="catalytic activity">
    <reaction evidence="4">
        <text>O-phospho-L-threonyl-[protein] + H2O = L-threonyl-[protein] + phosphate</text>
        <dbReference type="Rhea" id="RHEA:47004"/>
        <dbReference type="Rhea" id="RHEA-COMP:11060"/>
        <dbReference type="Rhea" id="RHEA-COMP:11605"/>
        <dbReference type="ChEBI" id="CHEBI:15377"/>
        <dbReference type="ChEBI" id="CHEBI:30013"/>
        <dbReference type="ChEBI" id="CHEBI:43474"/>
        <dbReference type="ChEBI" id="CHEBI:61977"/>
        <dbReference type="EC" id="3.1.3.16"/>
    </reaction>
</comment>
<dbReference type="PRINTS" id="PR00114">
    <property type="entry name" value="STPHPHTASE"/>
</dbReference>
<reference evidence="6" key="1">
    <citation type="submission" date="2022-07" db="EMBL/GenBank/DDBJ databases">
        <title>Phylogenomic reconstructions and comparative analyses of Kickxellomycotina fungi.</title>
        <authorList>
            <person name="Reynolds N.K."/>
            <person name="Stajich J.E."/>
            <person name="Barry K."/>
            <person name="Grigoriev I.V."/>
            <person name="Crous P."/>
            <person name="Smith M.E."/>
        </authorList>
    </citation>
    <scope>NUCLEOTIDE SEQUENCE</scope>
    <source>
        <strain evidence="6">RSA 1196</strain>
    </source>
</reference>
<feature type="domain" description="Serine/threonine specific protein phosphatases" evidence="5">
    <location>
        <begin position="1"/>
        <end position="115"/>
    </location>
</feature>
<keyword evidence="3" id="KW-0464">Manganese</keyword>
<dbReference type="Gene3D" id="3.60.21.10">
    <property type="match status" value="1"/>
</dbReference>
<evidence type="ECO:0000256" key="1">
    <source>
        <dbReference type="ARBA" id="ARBA00022723"/>
    </source>
</evidence>
<dbReference type="PANTHER" id="PTHR45619">
    <property type="entry name" value="SERINE/THREONINE-PROTEIN PHOSPHATASE PP2A-RELATED"/>
    <property type="match status" value="1"/>
</dbReference>
<evidence type="ECO:0000256" key="4">
    <source>
        <dbReference type="ARBA" id="ARBA00048336"/>
    </source>
</evidence>
<protein>
    <submittedName>
        <fullName evidence="6">Serine/threonine protein phosphatase</fullName>
        <ecNumber evidence="6">3.1.3.16</ecNumber>
    </submittedName>
</protein>
<keyword evidence="1" id="KW-0479">Metal-binding</keyword>